<dbReference type="PANTHER" id="PTHR30204">
    <property type="entry name" value="REDOX-CYCLING DRUG-SENSING TRANSCRIPTIONAL ACTIVATOR SOXR"/>
    <property type="match status" value="1"/>
</dbReference>
<dbReference type="PROSITE" id="PS00552">
    <property type="entry name" value="HTH_MERR_1"/>
    <property type="match status" value="1"/>
</dbReference>
<dbReference type="Proteomes" id="UP000254879">
    <property type="component" value="Unassembled WGS sequence"/>
</dbReference>
<dbReference type="InterPro" id="IPR047057">
    <property type="entry name" value="MerR_fam"/>
</dbReference>
<dbReference type="GO" id="GO:0003677">
    <property type="term" value="F:DNA binding"/>
    <property type="evidence" value="ECO:0007669"/>
    <property type="project" value="UniProtKB-KW"/>
</dbReference>
<evidence type="ECO:0000259" key="2">
    <source>
        <dbReference type="PROSITE" id="PS50937"/>
    </source>
</evidence>
<dbReference type="InterPro" id="IPR000551">
    <property type="entry name" value="MerR-type_HTH_dom"/>
</dbReference>
<dbReference type="Gene3D" id="1.10.1660.10">
    <property type="match status" value="1"/>
</dbReference>
<evidence type="ECO:0000256" key="1">
    <source>
        <dbReference type="ARBA" id="ARBA00023125"/>
    </source>
</evidence>
<evidence type="ECO:0000313" key="3">
    <source>
        <dbReference type="EMBL" id="STY44807.1"/>
    </source>
</evidence>
<feature type="domain" description="HTH merR-type" evidence="2">
    <location>
        <begin position="1"/>
        <end position="70"/>
    </location>
</feature>
<dbReference type="InterPro" id="IPR009061">
    <property type="entry name" value="DNA-bd_dom_put_sf"/>
</dbReference>
<dbReference type="Pfam" id="PF13411">
    <property type="entry name" value="MerR_1"/>
    <property type="match status" value="1"/>
</dbReference>
<accession>A0A378MEM5</accession>
<protein>
    <submittedName>
        <fullName evidence="3">Mercuric resistance operon regulatory protein</fullName>
    </submittedName>
</protein>
<dbReference type="PANTHER" id="PTHR30204:SF83">
    <property type="entry name" value="TRANSCRIPTIONAL REGULATOR, MERR FAMILY"/>
    <property type="match status" value="1"/>
</dbReference>
<dbReference type="AlphaFoldDB" id="A0A378MEM5"/>
<dbReference type="PROSITE" id="PS50937">
    <property type="entry name" value="HTH_MERR_2"/>
    <property type="match status" value="1"/>
</dbReference>
<evidence type="ECO:0000313" key="4">
    <source>
        <dbReference type="Proteomes" id="UP000254879"/>
    </source>
</evidence>
<dbReference type="SMART" id="SM00422">
    <property type="entry name" value="HTH_MERR"/>
    <property type="match status" value="1"/>
</dbReference>
<keyword evidence="1" id="KW-0238">DNA-binding</keyword>
<reference evidence="3 4" key="1">
    <citation type="submission" date="2018-06" db="EMBL/GenBank/DDBJ databases">
        <authorList>
            <consortium name="Pathogen Informatics"/>
            <person name="Doyle S."/>
        </authorList>
    </citation>
    <scope>NUCLEOTIDE SEQUENCE [LARGE SCALE GENOMIC DNA]</scope>
    <source>
        <strain evidence="4">NCTC 10815</strain>
    </source>
</reference>
<dbReference type="SUPFAM" id="SSF46955">
    <property type="entry name" value="Putative DNA-binding domain"/>
    <property type="match status" value="1"/>
</dbReference>
<gene>
    <name evidence="3" type="primary">merR1</name>
    <name evidence="3" type="ORF">NCTC10815_02161</name>
</gene>
<dbReference type="EMBL" id="UGPG01000001">
    <property type="protein sequence ID" value="STY44807.1"/>
    <property type="molecule type" value="Genomic_DNA"/>
</dbReference>
<dbReference type="PRINTS" id="PR00040">
    <property type="entry name" value="HTHMERR"/>
</dbReference>
<proteinExistence type="predicted"/>
<dbReference type="GO" id="GO:0003700">
    <property type="term" value="F:DNA-binding transcription factor activity"/>
    <property type="evidence" value="ECO:0007669"/>
    <property type="project" value="InterPro"/>
</dbReference>
<organism evidence="3 4">
    <name type="scientific">Listeria grayi</name>
    <name type="common">Listeria murrayi</name>
    <dbReference type="NCBI Taxonomy" id="1641"/>
    <lineage>
        <taxon>Bacteria</taxon>
        <taxon>Bacillati</taxon>
        <taxon>Bacillota</taxon>
        <taxon>Bacilli</taxon>
        <taxon>Bacillales</taxon>
        <taxon>Listeriaceae</taxon>
        <taxon>Listeria</taxon>
    </lineage>
</organism>
<sequence length="119" mass="13712">MYQISEAARQVGISIPTIRYYEKLGLIDEAPKNERGYKLYSQTAIHYLGFIVNLRETDMSLEKIKRYVDAYKAGDNAECYAILQAHALEVESELQKRQQILTKIHYKVSHFNKLKGGGK</sequence>
<dbReference type="RefSeq" id="WP_003756560.1">
    <property type="nucleotide sequence ID" value="NZ_CABKNG010000001.1"/>
</dbReference>
<dbReference type="CDD" id="cd01109">
    <property type="entry name" value="HTH_YyaN"/>
    <property type="match status" value="1"/>
</dbReference>
<name>A0A378MEM5_LISGR</name>